<accession>A0ACA9RN00</accession>
<name>A0ACA9RN00_9GLOM</name>
<feature type="non-terminal residue" evidence="1">
    <location>
        <position position="59"/>
    </location>
</feature>
<organism evidence="1 2">
    <name type="scientific">Racocetra persica</name>
    <dbReference type="NCBI Taxonomy" id="160502"/>
    <lineage>
        <taxon>Eukaryota</taxon>
        <taxon>Fungi</taxon>
        <taxon>Fungi incertae sedis</taxon>
        <taxon>Mucoromycota</taxon>
        <taxon>Glomeromycotina</taxon>
        <taxon>Glomeromycetes</taxon>
        <taxon>Diversisporales</taxon>
        <taxon>Gigasporaceae</taxon>
        <taxon>Racocetra</taxon>
    </lineage>
</organism>
<protein>
    <submittedName>
        <fullName evidence="1">1261_t:CDS:1</fullName>
    </submittedName>
</protein>
<dbReference type="Proteomes" id="UP000789920">
    <property type="component" value="Unassembled WGS sequence"/>
</dbReference>
<comment type="caution">
    <text evidence="1">The sequence shown here is derived from an EMBL/GenBank/DDBJ whole genome shotgun (WGS) entry which is preliminary data.</text>
</comment>
<evidence type="ECO:0000313" key="2">
    <source>
        <dbReference type="Proteomes" id="UP000789920"/>
    </source>
</evidence>
<proteinExistence type="predicted"/>
<keyword evidence="2" id="KW-1185">Reference proteome</keyword>
<feature type="non-terminal residue" evidence="1">
    <location>
        <position position="1"/>
    </location>
</feature>
<evidence type="ECO:0000313" key="1">
    <source>
        <dbReference type="EMBL" id="CAG8799094.1"/>
    </source>
</evidence>
<sequence>KQVDEYLNDWYERKKKEEEVCPHYDHKKEVLKLNNHYNKQRIFGTLISAVVSAIIKYIE</sequence>
<dbReference type="EMBL" id="CAJVQC010058821">
    <property type="protein sequence ID" value="CAG8799094.1"/>
    <property type="molecule type" value="Genomic_DNA"/>
</dbReference>
<reference evidence="1" key="1">
    <citation type="submission" date="2021-06" db="EMBL/GenBank/DDBJ databases">
        <authorList>
            <person name="Kallberg Y."/>
            <person name="Tangrot J."/>
            <person name="Rosling A."/>
        </authorList>
    </citation>
    <scope>NUCLEOTIDE SEQUENCE</scope>
    <source>
        <strain evidence="1">MA461A</strain>
    </source>
</reference>
<gene>
    <name evidence="1" type="ORF">RPERSI_LOCUS20647</name>
</gene>